<accession>A0A0R3Q9R0</accession>
<dbReference type="InterPro" id="IPR000719">
    <property type="entry name" value="Prot_kinase_dom"/>
</dbReference>
<comment type="catalytic activity">
    <reaction evidence="8">
        <text>L-seryl-[protein] + ATP = O-phospho-L-seryl-[protein] + ADP + H(+)</text>
        <dbReference type="Rhea" id="RHEA:17989"/>
        <dbReference type="Rhea" id="RHEA-COMP:9863"/>
        <dbReference type="Rhea" id="RHEA-COMP:11604"/>
        <dbReference type="ChEBI" id="CHEBI:15378"/>
        <dbReference type="ChEBI" id="CHEBI:29999"/>
        <dbReference type="ChEBI" id="CHEBI:30616"/>
        <dbReference type="ChEBI" id="CHEBI:83421"/>
        <dbReference type="ChEBI" id="CHEBI:456216"/>
        <dbReference type="EC" id="2.7.12.2"/>
    </reaction>
</comment>
<gene>
    <name evidence="12" type="ORF">BTMF_LOCUS2392</name>
</gene>
<keyword evidence="3" id="KW-0808">Transferase</keyword>
<name>A0A0R3Q9R0_9BILA</name>
<evidence type="ECO:0000313" key="14">
    <source>
        <dbReference type="WBParaSite" id="BTMF_0000307101-mRNA-1"/>
    </source>
</evidence>
<evidence type="ECO:0000256" key="2">
    <source>
        <dbReference type="ARBA" id="ARBA00022553"/>
    </source>
</evidence>
<evidence type="ECO:0000313" key="13">
    <source>
        <dbReference type="Proteomes" id="UP000280834"/>
    </source>
</evidence>
<evidence type="ECO:0000313" key="12">
    <source>
        <dbReference type="EMBL" id="VDO12464.1"/>
    </source>
</evidence>
<dbReference type="GO" id="GO:0004674">
    <property type="term" value="F:protein serine/threonine kinase activity"/>
    <property type="evidence" value="ECO:0007669"/>
    <property type="project" value="UniProtKB-KW"/>
</dbReference>
<dbReference type="Proteomes" id="UP000280834">
    <property type="component" value="Unassembled WGS sequence"/>
</dbReference>
<keyword evidence="2" id="KW-0597">Phosphoprotein</keyword>
<dbReference type="GO" id="GO:0005524">
    <property type="term" value="F:ATP binding"/>
    <property type="evidence" value="ECO:0007669"/>
    <property type="project" value="UniProtKB-KW"/>
</dbReference>
<evidence type="ECO:0000256" key="6">
    <source>
        <dbReference type="ARBA" id="ARBA00022840"/>
    </source>
</evidence>
<organism evidence="14">
    <name type="scientific">Brugia timori</name>
    <dbReference type="NCBI Taxonomy" id="42155"/>
    <lineage>
        <taxon>Eukaryota</taxon>
        <taxon>Metazoa</taxon>
        <taxon>Ecdysozoa</taxon>
        <taxon>Nematoda</taxon>
        <taxon>Chromadorea</taxon>
        <taxon>Rhabditida</taxon>
        <taxon>Spirurina</taxon>
        <taxon>Spiruromorpha</taxon>
        <taxon>Filarioidea</taxon>
        <taxon>Onchocercidae</taxon>
        <taxon>Brugia</taxon>
    </lineage>
</organism>
<keyword evidence="13" id="KW-1185">Reference proteome</keyword>
<comment type="catalytic activity">
    <reaction evidence="9">
        <text>L-threonyl-[protein] + ATP = O-phospho-L-threonyl-[protein] + ADP + H(+)</text>
        <dbReference type="Rhea" id="RHEA:46608"/>
        <dbReference type="Rhea" id="RHEA-COMP:11060"/>
        <dbReference type="Rhea" id="RHEA-COMP:11605"/>
        <dbReference type="ChEBI" id="CHEBI:15378"/>
        <dbReference type="ChEBI" id="CHEBI:30013"/>
        <dbReference type="ChEBI" id="CHEBI:30616"/>
        <dbReference type="ChEBI" id="CHEBI:61977"/>
        <dbReference type="ChEBI" id="CHEBI:456216"/>
        <dbReference type="EC" id="2.7.12.2"/>
    </reaction>
</comment>
<dbReference type="GO" id="GO:0004713">
    <property type="term" value="F:protein tyrosine kinase activity"/>
    <property type="evidence" value="ECO:0007669"/>
    <property type="project" value="UniProtKB-KW"/>
</dbReference>
<dbReference type="GO" id="GO:0006950">
    <property type="term" value="P:response to stress"/>
    <property type="evidence" value="ECO:0007669"/>
    <property type="project" value="UniProtKB-ARBA"/>
</dbReference>
<sequence>MKTMYETTKESLKRIGELGSGTCGVVYKARFEQTGTIMAVKVRLMTSVAEENKRVLMDLEVVLRSHDCPHIVRCYGCFITDVSF</sequence>
<evidence type="ECO:0000256" key="7">
    <source>
        <dbReference type="ARBA" id="ARBA00023137"/>
    </source>
</evidence>
<keyword evidence="4" id="KW-0547">Nucleotide-binding</keyword>
<dbReference type="PANTHER" id="PTHR47238">
    <property type="entry name" value="MITOGEN-ACTIVATED PROTEIN KINASE KINASE 5"/>
    <property type="match status" value="1"/>
</dbReference>
<dbReference type="PANTHER" id="PTHR47238:SF2">
    <property type="entry name" value="DUAL SPECIFICITY MITOGEN-ACTIVATED PROTEIN KINASE KINASE HEMIPTEROUS"/>
    <property type="match status" value="1"/>
</dbReference>
<dbReference type="FunFam" id="3.30.200.20:FF:000040">
    <property type="entry name" value="Dual specificity mitogen-activated protein kinase kinase"/>
    <property type="match status" value="1"/>
</dbReference>
<feature type="domain" description="Protein kinase" evidence="11">
    <location>
        <begin position="12"/>
        <end position="84"/>
    </location>
</feature>
<protein>
    <submittedName>
        <fullName evidence="14">Protein kinase domain-containing protein</fullName>
    </submittedName>
</protein>
<comment type="catalytic activity">
    <reaction evidence="10">
        <text>L-tyrosyl-[protein] + ATP = O-phospho-L-tyrosyl-[protein] + ADP + H(+)</text>
        <dbReference type="Rhea" id="RHEA:10596"/>
        <dbReference type="Rhea" id="RHEA-COMP:10136"/>
        <dbReference type="Rhea" id="RHEA-COMP:20101"/>
        <dbReference type="ChEBI" id="CHEBI:15378"/>
        <dbReference type="ChEBI" id="CHEBI:30616"/>
        <dbReference type="ChEBI" id="CHEBI:46858"/>
        <dbReference type="ChEBI" id="CHEBI:61978"/>
        <dbReference type="ChEBI" id="CHEBI:456216"/>
        <dbReference type="EC" id="2.7.12.2"/>
    </reaction>
</comment>
<dbReference type="Pfam" id="PF00069">
    <property type="entry name" value="Pkinase"/>
    <property type="match status" value="1"/>
</dbReference>
<keyword evidence="7" id="KW-0829">Tyrosine-protein kinase</keyword>
<evidence type="ECO:0000256" key="4">
    <source>
        <dbReference type="ARBA" id="ARBA00022741"/>
    </source>
</evidence>
<dbReference type="Gene3D" id="3.30.200.20">
    <property type="entry name" value="Phosphorylase Kinase, domain 1"/>
    <property type="match status" value="1"/>
</dbReference>
<evidence type="ECO:0000256" key="3">
    <source>
        <dbReference type="ARBA" id="ARBA00022679"/>
    </source>
</evidence>
<reference evidence="12 13" key="2">
    <citation type="submission" date="2018-11" db="EMBL/GenBank/DDBJ databases">
        <authorList>
            <consortium name="Pathogen Informatics"/>
        </authorList>
    </citation>
    <scope>NUCLEOTIDE SEQUENCE [LARGE SCALE GENOMIC DNA]</scope>
</reference>
<dbReference type="STRING" id="42155.A0A0R3Q9R0"/>
<evidence type="ECO:0000256" key="10">
    <source>
        <dbReference type="ARBA" id="ARBA00051693"/>
    </source>
</evidence>
<keyword evidence="5" id="KW-0418">Kinase</keyword>
<dbReference type="SUPFAM" id="SSF56112">
    <property type="entry name" value="Protein kinase-like (PK-like)"/>
    <property type="match status" value="1"/>
</dbReference>
<keyword evidence="1" id="KW-0723">Serine/threonine-protein kinase</keyword>
<evidence type="ECO:0000256" key="8">
    <source>
        <dbReference type="ARBA" id="ARBA00049014"/>
    </source>
</evidence>
<dbReference type="GO" id="GO:0004708">
    <property type="term" value="F:MAP kinase kinase activity"/>
    <property type="evidence" value="ECO:0007669"/>
    <property type="project" value="UniProtKB-EC"/>
</dbReference>
<dbReference type="WBParaSite" id="BTMF_0000307101-mRNA-1">
    <property type="protein sequence ID" value="BTMF_0000307101-mRNA-1"/>
    <property type="gene ID" value="BTMF_0000307101"/>
</dbReference>
<dbReference type="InterPro" id="IPR011009">
    <property type="entry name" value="Kinase-like_dom_sf"/>
</dbReference>
<reference evidence="14" key="1">
    <citation type="submission" date="2017-02" db="UniProtKB">
        <authorList>
            <consortium name="WormBaseParasite"/>
        </authorList>
    </citation>
    <scope>IDENTIFICATION</scope>
</reference>
<dbReference type="InterPro" id="IPR052468">
    <property type="entry name" value="Dual_spec_MAPK_kinase"/>
</dbReference>
<evidence type="ECO:0000256" key="5">
    <source>
        <dbReference type="ARBA" id="ARBA00022777"/>
    </source>
</evidence>
<evidence type="ECO:0000256" key="9">
    <source>
        <dbReference type="ARBA" id="ARBA00049299"/>
    </source>
</evidence>
<dbReference type="AlphaFoldDB" id="A0A0R3Q9R0"/>
<proteinExistence type="predicted"/>
<evidence type="ECO:0000259" key="11">
    <source>
        <dbReference type="PROSITE" id="PS50011"/>
    </source>
</evidence>
<dbReference type="EMBL" id="UZAG01001955">
    <property type="protein sequence ID" value="VDO12464.1"/>
    <property type="molecule type" value="Genomic_DNA"/>
</dbReference>
<evidence type="ECO:0000256" key="1">
    <source>
        <dbReference type="ARBA" id="ARBA00022527"/>
    </source>
</evidence>
<keyword evidence="6" id="KW-0067">ATP-binding</keyword>
<dbReference type="PROSITE" id="PS50011">
    <property type="entry name" value="PROTEIN_KINASE_DOM"/>
    <property type="match status" value="1"/>
</dbReference>